<evidence type="ECO:0000256" key="10">
    <source>
        <dbReference type="ARBA" id="ARBA00023264"/>
    </source>
</evidence>
<name>A0A2W5NFR2_RHOSU</name>
<sequence>MIARRREPLPFLHLLPNVVTIIGLCAGLTAIRFAYAEKFALAAGLILFAAALDGIDGLLARKLNSVSPFGAELDSLCDFLDFGVAPGILVYQFAITARNDLGWVLVLVYIVCCCLRLARFNVNRDAPTGGRVPRFVGVPAPAGAMLALLPMFATFAGLIDARDWPMIVASWLGVVGLLMVSRLPTFSPKAIRVPRDKVRFLLIGTAILVGLALTRFWLLMVLMTLAYVVTLAHAAIRLRGADIDDDPSDGPGEGPGEGLAETHEDETIRG</sequence>
<dbReference type="Gene3D" id="1.20.120.1760">
    <property type="match status" value="1"/>
</dbReference>
<evidence type="ECO:0000256" key="11">
    <source>
        <dbReference type="RuleBase" id="RU003750"/>
    </source>
</evidence>
<keyword evidence="6 13" id="KW-1133">Transmembrane helix</keyword>
<dbReference type="GO" id="GO:0016780">
    <property type="term" value="F:phosphotransferase activity, for other substituted phosphate groups"/>
    <property type="evidence" value="ECO:0007669"/>
    <property type="project" value="InterPro"/>
</dbReference>
<evidence type="ECO:0000256" key="1">
    <source>
        <dbReference type="ARBA" id="ARBA00004141"/>
    </source>
</evidence>
<feature type="transmembrane region" description="Helical" evidence="13">
    <location>
        <begin position="164"/>
        <end position="180"/>
    </location>
</feature>
<dbReference type="PROSITE" id="PS00379">
    <property type="entry name" value="CDP_ALCOHOL_P_TRANSF"/>
    <property type="match status" value="1"/>
</dbReference>
<comment type="caution">
    <text evidence="14">The sequence shown here is derived from an EMBL/GenBank/DDBJ whole genome shotgun (WGS) entry which is preliminary data.</text>
</comment>
<dbReference type="GO" id="GO:0008654">
    <property type="term" value="P:phospholipid biosynthetic process"/>
    <property type="evidence" value="ECO:0007669"/>
    <property type="project" value="UniProtKB-KW"/>
</dbReference>
<feature type="transmembrane region" description="Helical" evidence="13">
    <location>
        <begin position="138"/>
        <end position="158"/>
    </location>
</feature>
<dbReference type="PANTHER" id="PTHR14269:SF61">
    <property type="entry name" value="CDP-DIACYLGLYCEROL--SERINE O-PHOSPHATIDYLTRANSFERASE"/>
    <property type="match status" value="1"/>
</dbReference>
<evidence type="ECO:0000256" key="4">
    <source>
        <dbReference type="ARBA" id="ARBA00022679"/>
    </source>
</evidence>
<gene>
    <name evidence="14" type="ORF">DI556_01510</name>
</gene>
<feature type="transmembrane region" description="Helical" evidence="13">
    <location>
        <begin position="200"/>
        <end position="229"/>
    </location>
</feature>
<proteinExistence type="inferred from homology"/>
<dbReference type="InterPro" id="IPR050324">
    <property type="entry name" value="CDP-alcohol_PTase-I"/>
</dbReference>
<keyword evidence="9" id="KW-0594">Phospholipid biosynthesis</keyword>
<organism evidence="14 15">
    <name type="scientific">Rhodovulum sulfidophilum</name>
    <name type="common">Rhodobacter sulfidophilus</name>
    <dbReference type="NCBI Taxonomy" id="35806"/>
    <lineage>
        <taxon>Bacteria</taxon>
        <taxon>Pseudomonadati</taxon>
        <taxon>Pseudomonadota</taxon>
        <taxon>Alphaproteobacteria</taxon>
        <taxon>Rhodobacterales</taxon>
        <taxon>Paracoccaceae</taxon>
        <taxon>Rhodovulum</taxon>
    </lineage>
</organism>
<feature type="transmembrane region" description="Helical" evidence="13">
    <location>
        <begin position="12"/>
        <end position="33"/>
    </location>
</feature>
<evidence type="ECO:0000256" key="13">
    <source>
        <dbReference type="SAM" id="Phobius"/>
    </source>
</evidence>
<dbReference type="InterPro" id="IPR043130">
    <property type="entry name" value="CDP-OH_PTrfase_TM_dom"/>
</dbReference>
<keyword evidence="8 13" id="KW-0472">Membrane</keyword>
<dbReference type="EMBL" id="QFPW01000001">
    <property type="protein sequence ID" value="PZQ52361.1"/>
    <property type="molecule type" value="Genomic_DNA"/>
</dbReference>
<comment type="similarity">
    <text evidence="2 11">Belongs to the CDP-alcohol phosphatidyltransferase class-I family.</text>
</comment>
<evidence type="ECO:0000256" key="7">
    <source>
        <dbReference type="ARBA" id="ARBA00023098"/>
    </source>
</evidence>
<evidence type="ECO:0000256" key="2">
    <source>
        <dbReference type="ARBA" id="ARBA00010441"/>
    </source>
</evidence>
<dbReference type="Proteomes" id="UP000249185">
    <property type="component" value="Unassembled WGS sequence"/>
</dbReference>
<reference evidence="14 15" key="1">
    <citation type="submission" date="2017-08" db="EMBL/GenBank/DDBJ databases">
        <title>Infants hospitalized years apart are colonized by the same room-sourced microbial strains.</title>
        <authorList>
            <person name="Brooks B."/>
            <person name="Olm M.R."/>
            <person name="Firek B.A."/>
            <person name="Baker R."/>
            <person name="Thomas B.C."/>
            <person name="Morowitz M.J."/>
            <person name="Banfield J.F."/>
        </authorList>
    </citation>
    <scope>NUCLEOTIDE SEQUENCE [LARGE SCALE GENOMIC DNA]</scope>
    <source>
        <strain evidence="14">S2_005_002_R2_34</strain>
    </source>
</reference>
<keyword evidence="10" id="KW-1208">Phospholipid metabolism</keyword>
<protein>
    <submittedName>
        <fullName evidence="14">CDP-diacylglycerol--serine O-phosphatidyltransferase</fullName>
    </submittedName>
</protein>
<feature type="compositionally biased region" description="Basic and acidic residues" evidence="12">
    <location>
        <begin position="260"/>
        <end position="270"/>
    </location>
</feature>
<feature type="transmembrane region" description="Helical" evidence="13">
    <location>
        <begin position="39"/>
        <end position="59"/>
    </location>
</feature>
<accession>A0A2W5NFR2</accession>
<evidence type="ECO:0000256" key="6">
    <source>
        <dbReference type="ARBA" id="ARBA00022989"/>
    </source>
</evidence>
<dbReference type="PANTHER" id="PTHR14269">
    <property type="entry name" value="CDP-DIACYLGLYCEROL--GLYCEROL-3-PHOSPHATE 3-PHOSPHATIDYLTRANSFERASE-RELATED"/>
    <property type="match status" value="1"/>
</dbReference>
<evidence type="ECO:0000256" key="8">
    <source>
        <dbReference type="ARBA" id="ARBA00023136"/>
    </source>
</evidence>
<dbReference type="InterPro" id="IPR000462">
    <property type="entry name" value="CDP-OH_P_trans"/>
</dbReference>
<evidence type="ECO:0000256" key="3">
    <source>
        <dbReference type="ARBA" id="ARBA00022516"/>
    </source>
</evidence>
<feature type="transmembrane region" description="Helical" evidence="13">
    <location>
        <begin position="101"/>
        <end position="118"/>
    </location>
</feature>
<comment type="subcellular location">
    <subcellularLocation>
        <location evidence="1">Membrane</location>
        <topology evidence="1">Multi-pass membrane protein</topology>
    </subcellularLocation>
</comment>
<keyword evidence="7" id="KW-0443">Lipid metabolism</keyword>
<keyword evidence="5 13" id="KW-0812">Transmembrane</keyword>
<evidence type="ECO:0000256" key="12">
    <source>
        <dbReference type="SAM" id="MobiDB-lite"/>
    </source>
</evidence>
<dbReference type="InterPro" id="IPR048254">
    <property type="entry name" value="CDP_ALCOHOL_P_TRANSF_CS"/>
</dbReference>
<evidence type="ECO:0000313" key="15">
    <source>
        <dbReference type="Proteomes" id="UP000249185"/>
    </source>
</evidence>
<evidence type="ECO:0000313" key="14">
    <source>
        <dbReference type="EMBL" id="PZQ52361.1"/>
    </source>
</evidence>
<dbReference type="Pfam" id="PF01066">
    <property type="entry name" value="CDP-OH_P_transf"/>
    <property type="match status" value="1"/>
</dbReference>
<dbReference type="AlphaFoldDB" id="A0A2W5NFR2"/>
<keyword evidence="4 11" id="KW-0808">Transferase</keyword>
<keyword evidence="3" id="KW-0444">Lipid biosynthesis</keyword>
<evidence type="ECO:0000256" key="9">
    <source>
        <dbReference type="ARBA" id="ARBA00023209"/>
    </source>
</evidence>
<feature type="region of interest" description="Disordered" evidence="12">
    <location>
        <begin position="244"/>
        <end position="270"/>
    </location>
</feature>
<evidence type="ECO:0000256" key="5">
    <source>
        <dbReference type="ARBA" id="ARBA00022692"/>
    </source>
</evidence>
<dbReference type="GO" id="GO:0016020">
    <property type="term" value="C:membrane"/>
    <property type="evidence" value="ECO:0007669"/>
    <property type="project" value="UniProtKB-SubCell"/>
</dbReference>